<evidence type="ECO:0000313" key="4">
    <source>
        <dbReference type="Proteomes" id="UP000238479"/>
    </source>
</evidence>
<feature type="transmembrane region" description="Helical" evidence="1">
    <location>
        <begin position="35"/>
        <end position="58"/>
    </location>
</feature>
<keyword evidence="2" id="KW-0732">Signal</keyword>
<organism evidence="3 4">
    <name type="scientific">Rosa chinensis</name>
    <name type="common">China rose</name>
    <dbReference type="NCBI Taxonomy" id="74649"/>
    <lineage>
        <taxon>Eukaryota</taxon>
        <taxon>Viridiplantae</taxon>
        <taxon>Streptophyta</taxon>
        <taxon>Embryophyta</taxon>
        <taxon>Tracheophyta</taxon>
        <taxon>Spermatophyta</taxon>
        <taxon>Magnoliopsida</taxon>
        <taxon>eudicotyledons</taxon>
        <taxon>Gunneridae</taxon>
        <taxon>Pentapetalae</taxon>
        <taxon>rosids</taxon>
        <taxon>fabids</taxon>
        <taxon>Rosales</taxon>
        <taxon>Rosaceae</taxon>
        <taxon>Rosoideae</taxon>
        <taxon>Rosoideae incertae sedis</taxon>
        <taxon>Rosa</taxon>
    </lineage>
</organism>
<sequence>MILLINLTWCFISLRESHCNLVHNLVCVIDIVIRKFITGIFTALVTFVWLIMVTAFGVSLGDFDTAQADEESN</sequence>
<evidence type="ECO:0000256" key="1">
    <source>
        <dbReference type="SAM" id="Phobius"/>
    </source>
</evidence>
<evidence type="ECO:0000313" key="3">
    <source>
        <dbReference type="EMBL" id="PRQ52641.1"/>
    </source>
</evidence>
<dbReference type="AlphaFoldDB" id="A0A2P6S1U4"/>
<proteinExistence type="predicted"/>
<feature type="chain" id="PRO_5015178322" evidence="2">
    <location>
        <begin position="20"/>
        <end position="73"/>
    </location>
</feature>
<comment type="caution">
    <text evidence="3">The sequence shown here is derived from an EMBL/GenBank/DDBJ whole genome shotgun (WGS) entry which is preliminary data.</text>
</comment>
<accession>A0A2P6S1U4</accession>
<feature type="signal peptide" evidence="2">
    <location>
        <begin position="1"/>
        <end position="19"/>
    </location>
</feature>
<protein>
    <submittedName>
        <fullName evidence="3">Uncharacterized protein</fullName>
    </submittedName>
</protein>
<keyword evidence="1" id="KW-0812">Transmembrane</keyword>
<keyword evidence="4" id="KW-1185">Reference proteome</keyword>
<dbReference type="EMBL" id="PDCK01000040">
    <property type="protein sequence ID" value="PRQ52641.1"/>
    <property type="molecule type" value="Genomic_DNA"/>
</dbReference>
<keyword evidence="1" id="KW-1133">Transmembrane helix</keyword>
<evidence type="ECO:0000256" key="2">
    <source>
        <dbReference type="SAM" id="SignalP"/>
    </source>
</evidence>
<gene>
    <name evidence="3" type="ORF">RchiOBHm_Chr2g0157691</name>
</gene>
<name>A0A2P6S1U4_ROSCH</name>
<keyword evidence="1" id="KW-0472">Membrane</keyword>
<reference evidence="3 4" key="1">
    <citation type="journal article" date="2018" name="Nat. Genet.">
        <title>The Rosa genome provides new insights in the design of modern roses.</title>
        <authorList>
            <person name="Bendahmane M."/>
        </authorList>
    </citation>
    <scope>NUCLEOTIDE SEQUENCE [LARGE SCALE GENOMIC DNA]</scope>
    <source>
        <strain evidence="4">cv. Old Blush</strain>
    </source>
</reference>
<dbReference type="Gramene" id="PRQ52641">
    <property type="protein sequence ID" value="PRQ52641"/>
    <property type="gene ID" value="RchiOBHm_Chr2g0157691"/>
</dbReference>
<dbReference type="Proteomes" id="UP000238479">
    <property type="component" value="Chromosome 2"/>
</dbReference>